<dbReference type="Gene3D" id="3.40.50.2000">
    <property type="entry name" value="Glycogen Phosphorylase B"/>
    <property type="match status" value="2"/>
</dbReference>
<evidence type="ECO:0000256" key="1">
    <source>
        <dbReference type="ARBA" id="ARBA00009995"/>
    </source>
</evidence>
<proteinExistence type="inferred from homology"/>
<evidence type="ECO:0000313" key="3">
    <source>
        <dbReference type="EMBL" id="KAK4490742.1"/>
    </source>
</evidence>
<dbReference type="EMBL" id="JAYDYQ010001087">
    <property type="protein sequence ID" value="KAK4490742.1"/>
    <property type="molecule type" value="Genomic_DNA"/>
</dbReference>
<sequence length="453" mass="51011">MGNPHIIAVPYPAQGHVIPLMEVSLWLVKNGIKVTFVNSDFNHQRIVKSLSKEDNIKELVNMVSIPDGLEPWEDRNELGQLTQGIFNVMPQELEALIHKINQTEDEIVCVIADWGMGWAFEVAEKLGLRSAAFWSGPAAVLASSFTIPKLVNDGIIDSDGRPLKNHMVELSPNIPLMNSKNFLWTCIGDPTTQKIIFDVLVKCNHTVKLTSWLVCNSSNDLEPGAFSLFPNILPIGPLLARNRLGTSTGYFWPEESECLTWLDQQLPNSVIYVAFGSFTVFDQTQFEELALGLELTNRPFLWVVRQDVTAEIDKVYPKGFNERVHNRGQIVGWAPQQKVLSHPSVACFISHCGWNSTIEGIGNGVPFLCWPYFADQFLNQAYICDEWVVGLGFDKDESGIIRRGEIEDKVEKLLTGKSYKTRALKLQEKITDNVTGGSSYDNFNNFIEWIKDY</sequence>
<evidence type="ECO:0008006" key="5">
    <source>
        <dbReference type="Google" id="ProtNLM"/>
    </source>
</evidence>
<dbReference type="CDD" id="cd03784">
    <property type="entry name" value="GT1_Gtf-like"/>
    <property type="match status" value="1"/>
</dbReference>
<evidence type="ECO:0000256" key="2">
    <source>
        <dbReference type="ARBA" id="ARBA00022679"/>
    </source>
</evidence>
<evidence type="ECO:0000313" key="4">
    <source>
        <dbReference type="Proteomes" id="UP001291926"/>
    </source>
</evidence>
<protein>
    <recommendedName>
        <fullName evidence="5">UDP-glycosyltransferase</fullName>
    </recommendedName>
</protein>
<dbReference type="InterPro" id="IPR002213">
    <property type="entry name" value="UDP_glucos_trans"/>
</dbReference>
<dbReference type="SUPFAM" id="SSF53756">
    <property type="entry name" value="UDP-Glycosyltransferase/glycogen phosphorylase"/>
    <property type="match status" value="1"/>
</dbReference>
<gene>
    <name evidence="3" type="ORF">RD792_001445</name>
</gene>
<name>A0ABR0DNE9_9LAMI</name>
<dbReference type="Pfam" id="PF00201">
    <property type="entry name" value="UDPGT"/>
    <property type="match status" value="1"/>
</dbReference>
<organism evidence="3 4">
    <name type="scientific">Penstemon davidsonii</name>
    <dbReference type="NCBI Taxonomy" id="160366"/>
    <lineage>
        <taxon>Eukaryota</taxon>
        <taxon>Viridiplantae</taxon>
        <taxon>Streptophyta</taxon>
        <taxon>Embryophyta</taxon>
        <taxon>Tracheophyta</taxon>
        <taxon>Spermatophyta</taxon>
        <taxon>Magnoliopsida</taxon>
        <taxon>eudicotyledons</taxon>
        <taxon>Gunneridae</taxon>
        <taxon>Pentapetalae</taxon>
        <taxon>asterids</taxon>
        <taxon>lamiids</taxon>
        <taxon>Lamiales</taxon>
        <taxon>Plantaginaceae</taxon>
        <taxon>Cheloneae</taxon>
        <taxon>Penstemon</taxon>
    </lineage>
</organism>
<comment type="caution">
    <text evidence="3">The sequence shown here is derived from an EMBL/GenBank/DDBJ whole genome shotgun (WGS) entry which is preliminary data.</text>
</comment>
<dbReference type="PANTHER" id="PTHR11926">
    <property type="entry name" value="GLUCOSYL/GLUCURONOSYL TRANSFERASES"/>
    <property type="match status" value="1"/>
</dbReference>
<keyword evidence="4" id="KW-1185">Reference proteome</keyword>
<comment type="similarity">
    <text evidence="1">Belongs to the UDP-glycosyltransferase family.</text>
</comment>
<keyword evidence="2" id="KW-0808">Transferase</keyword>
<reference evidence="3 4" key="1">
    <citation type="journal article" date="2023" name="bioRxiv">
        <title>Genome report: Whole genome sequence and annotation of Penstemon davidsonii.</title>
        <authorList>
            <person name="Ostevik K.L."/>
            <person name="Alabady M."/>
            <person name="Zhang M."/>
            <person name="Rausher M.D."/>
        </authorList>
    </citation>
    <scope>NUCLEOTIDE SEQUENCE [LARGE SCALE GENOMIC DNA]</scope>
    <source>
        <strain evidence="3">DNT005</strain>
        <tissue evidence="3">Whole leaf</tissue>
    </source>
</reference>
<accession>A0ABR0DNE9</accession>
<dbReference type="PANTHER" id="PTHR11926:SF1412">
    <property type="entry name" value="UDP-GLYCOSYLTRANSFERASE 83A1-LIKE"/>
    <property type="match status" value="1"/>
</dbReference>
<dbReference type="Proteomes" id="UP001291926">
    <property type="component" value="Unassembled WGS sequence"/>
</dbReference>